<dbReference type="InterPro" id="IPR058548">
    <property type="entry name" value="MlaB-like_STAS"/>
</dbReference>
<evidence type="ECO:0000313" key="2">
    <source>
        <dbReference type="EMBL" id="OIQ90108.1"/>
    </source>
</evidence>
<gene>
    <name evidence="2" type="ORF">GALL_280180</name>
</gene>
<organism evidence="2">
    <name type="scientific">mine drainage metagenome</name>
    <dbReference type="NCBI Taxonomy" id="410659"/>
    <lineage>
        <taxon>unclassified sequences</taxon>
        <taxon>metagenomes</taxon>
        <taxon>ecological metagenomes</taxon>
    </lineage>
</organism>
<sequence>MELVGHVLGADDHQLRSLQSAQHGAALRIECARLIRVDFSAAGSVLTWVNSAKAHGKCIEFVHLPRLVAAFFSLIGINEHARLTVRAN</sequence>
<accession>A0A1J5RDB6</accession>
<evidence type="ECO:0000259" key="1">
    <source>
        <dbReference type="Pfam" id="PF13466"/>
    </source>
</evidence>
<feature type="domain" description="MlaB-like STAS" evidence="1">
    <location>
        <begin position="2"/>
        <end position="77"/>
    </location>
</feature>
<dbReference type="SUPFAM" id="SSF52091">
    <property type="entry name" value="SpoIIaa-like"/>
    <property type="match status" value="1"/>
</dbReference>
<dbReference type="AlphaFoldDB" id="A0A1J5RDB6"/>
<dbReference type="Pfam" id="PF13466">
    <property type="entry name" value="STAS_2"/>
    <property type="match status" value="1"/>
</dbReference>
<dbReference type="InterPro" id="IPR036513">
    <property type="entry name" value="STAS_dom_sf"/>
</dbReference>
<protein>
    <recommendedName>
        <fullName evidence="1">MlaB-like STAS domain-containing protein</fullName>
    </recommendedName>
</protein>
<dbReference type="EMBL" id="MLJW01000304">
    <property type="protein sequence ID" value="OIQ90108.1"/>
    <property type="molecule type" value="Genomic_DNA"/>
</dbReference>
<reference evidence="2" key="1">
    <citation type="submission" date="2016-10" db="EMBL/GenBank/DDBJ databases">
        <title>Sequence of Gallionella enrichment culture.</title>
        <authorList>
            <person name="Poehlein A."/>
            <person name="Muehling M."/>
            <person name="Daniel R."/>
        </authorList>
    </citation>
    <scope>NUCLEOTIDE SEQUENCE</scope>
</reference>
<name>A0A1J5RDB6_9ZZZZ</name>
<proteinExistence type="predicted"/>
<comment type="caution">
    <text evidence="2">The sequence shown here is derived from an EMBL/GenBank/DDBJ whole genome shotgun (WGS) entry which is preliminary data.</text>
</comment>